<dbReference type="AlphaFoldDB" id="A0A8C6K7A4"/>
<evidence type="ECO:0000313" key="3">
    <source>
        <dbReference type="Ensembl" id="ENSNFUP00015001152.1"/>
    </source>
</evidence>
<dbReference type="Ensembl" id="ENSNFUT00015001260.1">
    <property type="protein sequence ID" value="ENSNFUP00015001152.1"/>
    <property type="gene ID" value="ENSNFUG00015000699.1"/>
</dbReference>
<feature type="compositionally biased region" description="Polar residues" evidence="2">
    <location>
        <begin position="131"/>
        <end position="143"/>
    </location>
</feature>
<evidence type="ECO:0000256" key="1">
    <source>
        <dbReference type="ARBA" id="ARBA00022999"/>
    </source>
</evidence>
<feature type="region of interest" description="Disordered" evidence="2">
    <location>
        <begin position="127"/>
        <end position="169"/>
    </location>
</feature>
<gene>
    <name evidence="3" type="primary">zgc:92242</name>
</gene>
<feature type="region of interest" description="Disordered" evidence="2">
    <location>
        <begin position="293"/>
        <end position="320"/>
    </location>
</feature>
<organism evidence="3 4">
    <name type="scientific">Nothobranchius furzeri</name>
    <name type="common">Turquoise killifish</name>
    <dbReference type="NCBI Taxonomy" id="105023"/>
    <lineage>
        <taxon>Eukaryota</taxon>
        <taxon>Metazoa</taxon>
        <taxon>Chordata</taxon>
        <taxon>Craniata</taxon>
        <taxon>Vertebrata</taxon>
        <taxon>Euteleostomi</taxon>
        <taxon>Actinopterygii</taxon>
        <taxon>Neopterygii</taxon>
        <taxon>Teleostei</taxon>
        <taxon>Neoteleostei</taxon>
        <taxon>Acanthomorphata</taxon>
        <taxon>Ovalentaria</taxon>
        <taxon>Atherinomorphae</taxon>
        <taxon>Cyprinodontiformes</taxon>
        <taxon>Nothobranchiidae</taxon>
        <taxon>Nothobranchius</taxon>
    </lineage>
</organism>
<reference evidence="3" key="1">
    <citation type="submission" date="2014-08" db="EMBL/GenBank/DDBJ databases">
        <authorList>
            <person name="Senf B."/>
            <person name="Petzold A."/>
            <person name="Downie B.R."/>
            <person name="Koch P."/>
            <person name="Platzer M."/>
        </authorList>
    </citation>
    <scope>NUCLEOTIDE SEQUENCE [LARGE SCALE GENOMIC DNA]</scope>
    <source>
        <strain evidence="3">GRZ</strain>
    </source>
</reference>
<protein>
    <recommendedName>
        <fullName evidence="5">SH2 domain containing 4B</fullName>
    </recommendedName>
</protein>
<sequence length="320" mass="36498">MLAKILKDMWVDPEVLEALNEEQKQILFLKMRQEQVRRWKEREEKETREGGDSYRPRKVYRKRVTWLLGRDGDVSVSIIGEEDEFRSCKLLKNLNRLHSDSMNGIQTVDLLPEREAQQLSFKDGIKLPVTDINTQEDSTSAEDQSSEEDSRSADNLKDPAEDSSDCESGSGSDCVSVVFYRPHHCNHGNQPLKAPPLDTEMASIQDRGEKTGMSGRGGIDDSCLFVLRSKSLRDRQVFHLRSSDPHPRKTIRLAIQHFLKLGLSSLFFPETPPHSERSECSGHVAQLRRVFTDDPHRKPPTCWKPPIPAKPAHLQRGAQH</sequence>
<evidence type="ECO:0008006" key="5">
    <source>
        <dbReference type="Google" id="ProtNLM"/>
    </source>
</evidence>
<evidence type="ECO:0000256" key="2">
    <source>
        <dbReference type="SAM" id="MobiDB-lite"/>
    </source>
</evidence>
<keyword evidence="4" id="KW-1185">Reference proteome</keyword>
<dbReference type="GeneTree" id="ENSGT00940000157357"/>
<dbReference type="Proteomes" id="UP000694548">
    <property type="component" value="Chromosome sgr01"/>
</dbReference>
<evidence type="ECO:0000313" key="4">
    <source>
        <dbReference type="Proteomes" id="UP000694548"/>
    </source>
</evidence>
<keyword evidence="1" id="KW-0727">SH2 domain</keyword>
<reference evidence="3" key="2">
    <citation type="submission" date="2025-08" db="UniProtKB">
        <authorList>
            <consortium name="Ensembl"/>
        </authorList>
    </citation>
    <scope>IDENTIFICATION</scope>
</reference>
<reference evidence="3" key="3">
    <citation type="submission" date="2025-09" db="UniProtKB">
        <authorList>
            <consortium name="Ensembl"/>
        </authorList>
    </citation>
    <scope>IDENTIFICATION</scope>
</reference>
<proteinExistence type="predicted"/>
<dbReference type="GO" id="GO:0005737">
    <property type="term" value="C:cytoplasm"/>
    <property type="evidence" value="ECO:0007669"/>
    <property type="project" value="TreeGrafter"/>
</dbReference>
<dbReference type="PANTHER" id="PTHR14388:SF5">
    <property type="entry name" value="SH2 DOMAIN-CONTAINING PROTEIN 4A"/>
    <property type="match status" value="1"/>
</dbReference>
<feature type="compositionally biased region" description="Basic and acidic residues" evidence="2">
    <location>
        <begin position="148"/>
        <end position="160"/>
    </location>
</feature>
<accession>A0A8C6K7A4</accession>
<dbReference type="PANTHER" id="PTHR14388">
    <property type="entry name" value="T CELL-SPECIFIC ADAPTER PROTEIN TSAD"/>
    <property type="match status" value="1"/>
</dbReference>
<name>A0A8C6K7A4_NOTFU</name>